<dbReference type="Gene3D" id="1.10.443.10">
    <property type="entry name" value="Intergrase catalytic core"/>
    <property type="match status" value="1"/>
</dbReference>
<dbReference type="InterPro" id="IPR016423">
    <property type="entry name" value="Resolvase_Rsv"/>
</dbReference>
<protein>
    <submittedName>
        <fullName evidence="5">Resolvase</fullName>
    </submittedName>
</protein>
<dbReference type="AlphaFoldDB" id="A0A1E7Z4G7"/>
<proteinExistence type="predicted"/>
<dbReference type="InterPro" id="IPR002104">
    <property type="entry name" value="Integrase_catalytic"/>
</dbReference>
<dbReference type="PROSITE" id="PS51898">
    <property type="entry name" value="TYR_RECOMBINASE"/>
    <property type="match status" value="1"/>
</dbReference>
<dbReference type="PANTHER" id="PTHR30349:SF90">
    <property type="entry name" value="TYROSINE RECOMBINASE XERD"/>
    <property type="match status" value="1"/>
</dbReference>
<gene>
    <name evidence="5" type="ORF">BBW68_04540</name>
</gene>
<keyword evidence="2" id="KW-0233">DNA recombination</keyword>
<reference evidence="5 6" key="1">
    <citation type="submission" date="2016-07" db="EMBL/GenBank/DDBJ databases">
        <authorList>
            <person name="Yuval B."/>
        </authorList>
    </citation>
    <scope>NUCLEOTIDE SEQUENCE [LARGE SCALE GENOMIC DNA]</scope>
    <source>
        <strain evidence="5 6">IL</strain>
    </source>
</reference>
<dbReference type="InterPro" id="IPR011010">
    <property type="entry name" value="DNA_brk_join_enz"/>
</dbReference>
<feature type="active site" description="O-(3'-phospho-DNA)-tyrosine intermediate" evidence="3">
    <location>
        <position position="217"/>
    </location>
</feature>
<dbReference type="RefSeq" id="WP_070133660.1">
    <property type="nucleotide sequence ID" value="NZ_MAYS01000052.1"/>
</dbReference>
<name>A0A1E7Z4G7_9GAMM</name>
<organism evidence="5 6">
    <name type="scientific">Candidatus Erwinia dacicola</name>
    <dbReference type="NCBI Taxonomy" id="252393"/>
    <lineage>
        <taxon>Bacteria</taxon>
        <taxon>Pseudomonadati</taxon>
        <taxon>Pseudomonadota</taxon>
        <taxon>Gammaproteobacteria</taxon>
        <taxon>Enterobacterales</taxon>
        <taxon>Erwiniaceae</taxon>
        <taxon>Erwinia</taxon>
    </lineage>
</organism>
<dbReference type="Proteomes" id="UP000243534">
    <property type="component" value="Unassembled WGS sequence"/>
</dbReference>
<evidence type="ECO:0000313" key="5">
    <source>
        <dbReference type="EMBL" id="OFC63669.1"/>
    </source>
</evidence>
<comment type="caution">
    <text evidence="5">The sequence shown here is derived from an EMBL/GenBank/DDBJ whole genome shotgun (WGS) entry which is preliminary data.</text>
</comment>
<dbReference type="GO" id="GO:0015074">
    <property type="term" value="P:DNA integration"/>
    <property type="evidence" value="ECO:0007669"/>
    <property type="project" value="UniProtKB-KW"/>
</dbReference>
<evidence type="ECO:0000256" key="1">
    <source>
        <dbReference type="ARBA" id="ARBA00022908"/>
    </source>
</evidence>
<evidence type="ECO:0000259" key="4">
    <source>
        <dbReference type="PROSITE" id="PS51898"/>
    </source>
</evidence>
<dbReference type="InterPro" id="IPR013762">
    <property type="entry name" value="Integrase-like_cat_sf"/>
</dbReference>
<dbReference type="GO" id="GO:0003677">
    <property type="term" value="F:DNA binding"/>
    <property type="evidence" value="ECO:0007669"/>
    <property type="project" value="InterPro"/>
</dbReference>
<dbReference type="PANTHER" id="PTHR30349">
    <property type="entry name" value="PHAGE INTEGRASE-RELATED"/>
    <property type="match status" value="1"/>
</dbReference>
<evidence type="ECO:0000313" key="6">
    <source>
        <dbReference type="Proteomes" id="UP000243534"/>
    </source>
</evidence>
<dbReference type="EMBL" id="MAYS01000052">
    <property type="protein sequence ID" value="OFC63669.1"/>
    <property type="molecule type" value="Genomic_DNA"/>
</dbReference>
<accession>A0A1E7Z4G7</accession>
<evidence type="ECO:0000256" key="2">
    <source>
        <dbReference type="ARBA" id="ARBA00023172"/>
    </source>
</evidence>
<dbReference type="OrthoDB" id="9801717at2"/>
<dbReference type="Pfam" id="PF00589">
    <property type="entry name" value="Phage_integrase"/>
    <property type="match status" value="1"/>
</dbReference>
<dbReference type="GO" id="GO:0006310">
    <property type="term" value="P:DNA recombination"/>
    <property type="evidence" value="ECO:0007669"/>
    <property type="project" value="UniProtKB-KW"/>
</dbReference>
<dbReference type="InterPro" id="IPR050090">
    <property type="entry name" value="Tyrosine_recombinase_XerCD"/>
</dbReference>
<dbReference type="SUPFAM" id="SSF56349">
    <property type="entry name" value="DNA breaking-rejoining enzymes"/>
    <property type="match status" value="1"/>
</dbReference>
<evidence type="ECO:0000256" key="3">
    <source>
        <dbReference type="PIRSR" id="PIRSR004576-50"/>
    </source>
</evidence>
<dbReference type="PIRSF" id="PIRSF004576">
    <property type="entry name" value="Resolvase_Rsv"/>
    <property type="match status" value="1"/>
</dbReference>
<feature type="domain" description="Tyr recombinase" evidence="4">
    <location>
        <begin position="41"/>
        <end position="232"/>
    </location>
</feature>
<sequence>MSSHPSEISQISHSTVCRIATPRIDFELALAVRQLASRQAEKPKYLLEPEITVLLAQGFTDLRKRMFFDLIWNTGARLSEALALIPDDIRTGERWPSRSFVSLMTLKQQGRPGRPPKDTLRDVPLFDEGFTLRLRDHLDTFCKFRTKRIWPVTDDTIRNWLRDAVTRCESEGVRFSIPVTPHTFRHSFAMHLLCCGIEPLTLKKLLGHRDFKSTQIYLDVLALEAEVNGRYAVRFGMDREEAAALLNTKNNHV</sequence>
<keyword evidence="1" id="KW-0229">DNA integration</keyword>